<gene>
    <name evidence="1" type="ORF">HTZ77_41260</name>
</gene>
<dbReference type="Proteomes" id="UP000586042">
    <property type="component" value="Unassembled WGS sequence"/>
</dbReference>
<dbReference type="AlphaFoldDB" id="A0A7Y6IGB7"/>
<evidence type="ECO:0000313" key="2">
    <source>
        <dbReference type="Proteomes" id="UP000586042"/>
    </source>
</evidence>
<dbReference type="RefSeq" id="WP_175595232.1">
    <property type="nucleotide sequence ID" value="NZ_JABWGN010000023.1"/>
</dbReference>
<reference evidence="1 2" key="1">
    <citation type="submission" date="2020-06" db="EMBL/GenBank/DDBJ databases">
        <title>Nonomuraea sp. SMC257, a novel actinomycete isolated from soil.</title>
        <authorList>
            <person name="Chanama M."/>
        </authorList>
    </citation>
    <scope>NUCLEOTIDE SEQUENCE [LARGE SCALE GENOMIC DNA]</scope>
    <source>
        <strain evidence="1 2">SMC257</strain>
    </source>
</reference>
<evidence type="ECO:0008006" key="3">
    <source>
        <dbReference type="Google" id="ProtNLM"/>
    </source>
</evidence>
<protein>
    <recommendedName>
        <fullName evidence="3">Secreted protein</fullName>
    </recommendedName>
</protein>
<sequence>MAGTGMVPADATPYTLRRATGTLAEAAGKLAGEIGAVTTATVLARANRTGIRRGVAAALGAMQPRPADWYAFDVKDQDTPDWYPQGLTCGEDSGSAGASVLAVTWYFKPAPPVPERGVRLTLLSPQTLKYQHALLVEPRTDGSYAPINIHAGGVAWHGDLLYVADTTRGLRVFDMRHVLDLRSVQSDLGDPAQVGRRDGRFHAFGYRYVIPQSDFWRVAQPGPLFSFVSIDRSTTPHTLISGEYDENGPGGRVVRWDLGPDLGGTPRDAFVLGHPKIQGAVSSGGAWYLSQAADARTNGKLLVYRDGKLTTRSMPIGPEDLSVRGGQVWSVTEFRNKRIVFGVPL</sequence>
<organism evidence="1 2">
    <name type="scientific">Nonomuraea montanisoli</name>
    <dbReference type="NCBI Taxonomy" id="2741721"/>
    <lineage>
        <taxon>Bacteria</taxon>
        <taxon>Bacillati</taxon>
        <taxon>Actinomycetota</taxon>
        <taxon>Actinomycetes</taxon>
        <taxon>Streptosporangiales</taxon>
        <taxon>Streptosporangiaceae</taxon>
        <taxon>Nonomuraea</taxon>
    </lineage>
</organism>
<evidence type="ECO:0000313" key="1">
    <source>
        <dbReference type="EMBL" id="NUW37785.1"/>
    </source>
</evidence>
<dbReference type="EMBL" id="JABWGN010000023">
    <property type="protein sequence ID" value="NUW37785.1"/>
    <property type="molecule type" value="Genomic_DNA"/>
</dbReference>
<comment type="caution">
    <text evidence="1">The sequence shown here is derived from an EMBL/GenBank/DDBJ whole genome shotgun (WGS) entry which is preliminary data.</text>
</comment>
<name>A0A7Y6IGB7_9ACTN</name>
<accession>A0A7Y6IGB7</accession>
<keyword evidence="2" id="KW-1185">Reference proteome</keyword>
<proteinExistence type="predicted"/>